<dbReference type="Pfam" id="PF00497">
    <property type="entry name" value="SBP_bac_3"/>
    <property type="match status" value="1"/>
</dbReference>
<keyword evidence="5" id="KW-1185">Reference proteome</keyword>
<evidence type="ECO:0000259" key="3">
    <source>
        <dbReference type="SMART" id="SM00062"/>
    </source>
</evidence>
<keyword evidence="1" id="KW-0732">Signal</keyword>
<keyword evidence="2" id="KW-1133">Transmembrane helix</keyword>
<keyword evidence="2" id="KW-0812">Transmembrane</keyword>
<evidence type="ECO:0000313" key="4">
    <source>
        <dbReference type="EMBL" id="MCJ2381542.1"/>
    </source>
</evidence>
<dbReference type="PANTHER" id="PTHR35936:SF19">
    <property type="entry name" value="AMINO-ACID-BINDING PROTEIN YXEM-RELATED"/>
    <property type="match status" value="1"/>
</dbReference>
<dbReference type="InterPro" id="IPR001638">
    <property type="entry name" value="Solute-binding_3/MltF_N"/>
</dbReference>
<dbReference type="Gene3D" id="3.40.190.10">
    <property type="entry name" value="Periplasmic binding protein-like II"/>
    <property type="match status" value="2"/>
</dbReference>
<accession>A0ABT0C3G5</accession>
<keyword evidence="2" id="KW-0472">Membrane</keyword>
<evidence type="ECO:0000256" key="1">
    <source>
        <dbReference type="ARBA" id="ARBA00022729"/>
    </source>
</evidence>
<dbReference type="SMART" id="SM00062">
    <property type="entry name" value="PBPb"/>
    <property type="match status" value="1"/>
</dbReference>
<protein>
    <submittedName>
        <fullName evidence="4">Transporter substrate-binding domain-containing protein</fullName>
    </submittedName>
</protein>
<evidence type="ECO:0000313" key="5">
    <source>
        <dbReference type="Proteomes" id="UP001165444"/>
    </source>
</evidence>
<dbReference type="RefSeq" id="WP_243325933.1">
    <property type="nucleotide sequence ID" value="NZ_JAKZMM010000036.1"/>
</dbReference>
<proteinExistence type="predicted"/>
<gene>
    <name evidence="4" type="ORF">MUN53_13140</name>
</gene>
<name>A0ABT0C3G5_9BACT</name>
<comment type="caution">
    <text evidence="4">The sequence shown here is derived from an EMBL/GenBank/DDBJ whole genome shotgun (WGS) entry which is preliminary data.</text>
</comment>
<feature type="transmembrane region" description="Helical" evidence="2">
    <location>
        <begin position="7"/>
        <end position="28"/>
    </location>
</feature>
<dbReference type="Proteomes" id="UP001165444">
    <property type="component" value="Unassembled WGS sequence"/>
</dbReference>
<dbReference type="PANTHER" id="PTHR35936">
    <property type="entry name" value="MEMBRANE-BOUND LYTIC MUREIN TRANSGLYCOSYLASE F"/>
    <property type="match status" value="1"/>
</dbReference>
<reference evidence="4 5" key="1">
    <citation type="submission" date="2022-03" db="EMBL/GenBank/DDBJ databases">
        <title>Parabacteroides sp. nov. isolated from swine feces.</title>
        <authorList>
            <person name="Bak J.E."/>
        </authorList>
    </citation>
    <scope>NUCLEOTIDE SEQUENCE [LARGE SCALE GENOMIC DNA]</scope>
    <source>
        <strain evidence="4 5">AGMB00274</strain>
    </source>
</reference>
<dbReference type="SUPFAM" id="SSF53850">
    <property type="entry name" value="Periplasmic binding protein-like II"/>
    <property type="match status" value="1"/>
</dbReference>
<feature type="domain" description="Solute-binding protein family 3/N-terminal" evidence="3">
    <location>
        <begin position="48"/>
        <end position="277"/>
    </location>
</feature>
<dbReference type="EMBL" id="JAKZMM010000036">
    <property type="protein sequence ID" value="MCJ2381542.1"/>
    <property type="molecule type" value="Genomic_DNA"/>
</dbReference>
<organism evidence="4 5">
    <name type="scientific">Parabacteroides faecalis</name>
    <dbReference type="NCBI Taxonomy" id="2924040"/>
    <lineage>
        <taxon>Bacteria</taxon>
        <taxon>Pseudomonadati</taxon>
        <taxon>Bacteroidota</taxon>
        <taxon>Bacteroidia</taxon>
        <taxon>Bacteroidales</taxon>
        <taxon>Tannerellaceae</taxon>
        <taxon>Parabacteroides</taxon>
    </lineage>
</organism>
<evidence type="ECO:0000256" key="2">
    <source>
        <dbReference type="SAM" id="Phobius"/>
    </source>
</evidence>
<dbReference type="CDD" id="cd01009">
    <property type="entry name" value="PBP2_YfhD_N"/>
    <property type="match status" value="1"/>
</dbReference>
<sequence length="277" mass="32291">MKKTRKILVVYCILLVLVVATMISLWPYREKKQPLQPRDYPEICNEGILRVVTEYNPTGYFVDGDTILGFQYELCQAIALISGLEVQMQLEMTLDKSFDLLNQQTVDIIARNIPITTEVKEHYLFTDPIILNRQVLVQRTAEANQGIKPIRNQLHLGKKELYLPKNSPALLRIRNLEHEIGDTIYIHEDELYSDEQLIILVAKGDIDYAVCNQQNAEQLLSQYPEIDIQTDISFTQLESWVMRNDSPILRDSLNHWLEQLKANGTYKKIYNQYYNQK</sequence>